<proteinExistence type="predicted"/>
<dbReference type="SMART" id="SM00342">
    <property type="entry name" value="HTH_ARAC"/>
    <property type="match status" value="1"/>
</dbReference>
<dbReference type="PANTHER" id="PTHR43280:SF2">
    <property type="entry name" value="HTH-TYPE TRANSCRIPTIONAL REGULATOR EXSA"/>
    <property type="match status" value="1"/>
</dbReference>
<dbReference type="SUPFAM" id="SSF52317">
    <property type="entry name" value="Class I glutamine amidotransferase-like"/>
    <property type="match status" value="1"/>
</dbReference>
<keyword evidence="6" id="KW-1185">Reference proteome</keyword>
<dbReference type="SUPFAM" id="SSF46689">
    <property type="entry name" value="Homeodomain-like"/>
    <property type="match status" value="2"/>
</dbReference>
<dbReference type="PANTHER" id="PTHR43280">
    <property type="entry name" value="ARAC-FAMILY TRANSCRIPTIONAL REGULATOR"/>
    <property type="match status" value="1"/>
</dbReference>
<reference evidence="6" key="1">
    <citation type="submission" date="2017-05" db="EMBL/GenBank/DDBJ databases">
        <authorList>
            <person name="Rodrigo-Torres L."/>
            <person name="Arahal R. D."/>
            <person name="Lucena T."/>
        </authorList>
    </citation>
    <scope>NUCLEOTIDE SEQUENCE [LARGE SCALE GENOMIC DNA]</scope>
    <source>
        <strain evidence="6">CECT 8649</strain>
    </source>
</reference>
<evidence type="ECO:0000313" key="6">
    <source>
        <dbReference type="Proteomes" id="UP000225972"/>
    </source>
</evidence>
<dbReference type="OrthoDB" id="9793400at2"/>
<keyword evidence="3" id="KW-0804">Transcription</keyword>
<keyword evidence="1" id="KW-0805">Transcription regulation</keyword>
<dbReference type="InterPro" id="IPR018060">
    <property type="entry name" value="HTH_AraC"/>
</dbReference>
<dbReference type="InterPro" id="IPR009057">
    <property type="entry name" value="Homeodomain-like_sf"/>
</dbReference>
<dbReference type="Pfam" id="PF12833">
    <property type="entry name" value="HTH_18"/>
    <property type="match status" value="1"/>
</dbReference>
<keyword evidence="2" id="KW-0238">DNA-binding</keyword>
<dbReference type="PROSITE" id="PS01124">
    <property type="entry name" value="HTH_ARAC_FAMILY_2"/>
    <property type="match status" value="1"/>
</dbReference>
<evidence type="ECO:0000313" key="5">
    <source>
        <dbReference type="EMBL" id="SMX27036.1"/>
    </source>
</evidence>
<protein>
    <submittedName>
        <fullName evidence="5">HTH-type transcriptional regulator CdhR</fullName>
    </submittedName>
</protein>
<evidence type="ECO:0000259" key="4">
    <source>
        <dbReference type="PROSITE" id="PS01124"/>
    </source>
</evidence>
<organism evidence="5 6">
    <name type="scientific">Pelagimonas phthalicica</name>
    <dbReference type="NCBI Taxonomy" id="1037362"/>
    <lineage>
        <taxon>Bacteria</taxon>
        <taxon>Pseudomonadati</taxon>
        <taxon>Pseudomonadota</taxon>
        <taxon>Alphaproteobacteria</taxon>
        <taxon>Rhodobacterales</taxon>
        <taxon>Roseobacteraceae</taxon>
        <taxon>Pelagimonas</taxon>
    </lineage>
</organism>
<evidence type="ECO:0000256" key="3">
    <source>
        <dbReference type="ARBA" id="ARBA00023163"/>
    </source>
</evidence>
<name>A0A238JB03_9RHOB</name>
<dbReference type="GO" id="GO:0043565">
    <property type="term" value="F:sequence-specific DNA binding"/>
    <property type="evidence" value="ECO:0007669"/>
    <property type="project" value="InterPro"/>
</dbReference>
<dbReference type="InterPro" id="IPR029062">
    <property type="entry name" value="Class_I_gatase-like"/>
</dbReference>
<dbReference type="RefSeq" id="WP_099243244.1">
    <property type="nucleotide sequence ID" value="NZ_FXXP01000001.1"/>
</dbReference>
<dbReference type="Proteomes" id="UP000225972">
    <property type="component" value="Unassembled WGS sequence"/>
</dbReference>
<sequence>MSAAGEKQRWHVDILVADGFVLTEVAGIVDAMRIANRVAAFPPFTWTYRSAFGGVVESGAEVCVKAESFAQKPEADYAFVIGNADPDCPALSVGTQIDRYTFRGAQVFLLAEAASRYIKERGYDGSHLSTHWENSDVLRERSGLFEAGNAIATEDGLVVTCAGMGATVDVMLAVLRRHISSANLMTVANVLLHEKIRDFSTRQPLGGARSSGSGDRELDQCLQIMQANIEDPIPISELVKVLGISARSLERKFRTHLNTTPNTHYRELRLARANNLLLNTNMSVREVGLACGFPSGFSGLYKGFFGITPFALRKQRRLGSSNPSQLGKSDSA</sequence>
<dbReference type="Gene3D" id="1.10.10.60">
    <property type="entry name" value="Homeodomain-like"/>
    <property type="match status" value="1"/>
</dbReference>
<dbReference type="GO" id="GO:0003700">
    <property type="term" value="F:DNA-binding transcription factor activity"/>
    <property type="evidence" value="ECO:0007669"/>
    <property type="project" value="InterPro"/>
</dbReference>
<dbReference type="AlphaFoldDB" id="A0A238JB03"/>
<gene>
    <name evidence="5" type="primary">cdhR_2</name>
    <name evidence="5" type="ORF">TRP8649_01138</name>
</gene>
<accession>A0A238JB03</accession>
<evidence type="ECO:0000256" key="2">
    <source>
        <dbReference type="ARBA" id="ARBA00023125"/>
    </source>
</evidence>
<dbReference type="Gene3D" id="3.40.50.880">
    <property type="match status" value="1"/>
</dbReference>
<evidence type="ECO:0000256" key="1">
    <source>
        <dbReference type="ARBA" id="ARBA00023015"/>
    </source>
</evidence>
<dbReference type="EMBL" id="FXXP01000001">
    <property type="protein sequence ID" value="SMX27036.1"/>
    <property type="molecule type" value="Genomic_DNA"/>
</dbReference>
<feature type="domain" description="HTH araC/xylS-type" evidence="4">
    <location>
        <begin position="219"/>
        <end position="315"/>
    </location>
</feature>